<sequence length="141" mass="15417">MALNIASGSRYILTNAQSGTAADLSGVDSRTVIGYGKHGGENQQWEILYNGDGWHIRSVLNGKFLALEGNPNEGTKVIADERPFTWHLWPDTKDIRAARIAVPSTDLVVDLANNGSSEPGTPIQAARRREGKHQVWKLVQV</sequence>
<dbReference type="EMBL" id="JAACJL010000002">
    <property type="protein sequence ID" value="KAF4622360.1"/>
    <property type="molecule type" value="Genomic_DNA"/>
</dbReference>
<dbReference type="CDD" id="cd23422">
    <property type="entry name" value="beta-trefoil_Ricin_MPL_CNL"/>
    <property type="match status" value="1"/>
</dbReference>
<dbReference type="SUPFAM" id="SSF50370">
    <property type="entry name" value="Ricin B-like lectins"/>
    <property type="match status" value="1"/>
</dbReference>
<evidence type="ECO:0000259" key="1">
    <source>
        <dbReference type="Pfam" id="PF14200"/>
    </source>
</evidence>
<name>A0A8H4R560_9AGAR</name>
<dbReference type="AlphaFoldDB" id="A0A8H4R560"/>
<accession>A0A8H4R560</accession>
<proteinExistence type="predicted"/>
<keyword evidence="3" id="KW-1185">Reference proteome</keyword>
<comment type="caution">
    <text evidence="2">The sequence shown here is derived from an EMBL/GenBank/DDBJ whole genome shotgun (WGS) entry which is preliminary data.</text>
</comment>
<dbReference type="Gene3D" id="2.80.10.50">
    <property type="match status" value="1"/>
</dbReference>
<dbReference type="Proteomes" id="UP000521872">
    <property type="component" value="Unassembled WGS sequence"/>
</dbReference>
<dbReference type="Pfam" id="PF14200">
    <property type="entry name" value="RicinB_lectin_2"/>
    <property type="match status" value="1"/>
</dbReference>
<gene>
    <name evidence="2" type="ORF">D9613_009519</name>
</gene>
<dbReference type="InterPro" id="IPR035992">
    <property type="entry name" value="Ricin_B-like_lectins"/>
</dbReference>
<feature type="domain" description="Ricin B lectin" evidence="1">
    <location>
        <begin position="8"/>
        <end position="78"/>
    </location>
</feature>
<protein>
    <recommendedName>
        <fullName evidence="1">Ricin B lectin domain-containing protein</fullName>
    </recommendedName>
</protein>
<evidence type="ECO:0000313" key="3">
    <source>
        <dbReference type="Proteomes" id="UP000521872"/>
    </source>
</evidence>
<evidence type="ECO:0000313" key="2">
    <source>
        <dbReference type="EMBL" id="KAF4622360.1"/>
    </source>
</evidence>
<organism evidence="2 3">
    <name type="scientific">Agrocybe pediades</name>
    <dbReference type="NCBI Taxonomy" id="84607"/>
    <lineage>
        <taxon>Eukaryota</taxon>
        <taxon>Fungi</taxon>
        <taxon>Dikarya</taxon>
        <taxon>Basidiomycota</taxon>
        <taxon>Agaricomycotina</taxon>
        <taxon>Agaricomycetes</taxon>
        <taxon>Agaricomycetidae</taxon>
        <taxon>Agaricales</taxon>
        <taxon>Agaricineae</taxon>
        <taxon>Strophariaceae</taxon>
        <taxon>Agrocybe</taxon>
    </lineage>
</organism>
<reference evidence="2 3" key="1">
    <citation type="submission" date="2019-12" db="EMBL/GenBank/DDBJ databases">
        <authorList>
            <person name="Floudas D."/>
            <person name="Bentzer J."/>
            <person name="Ahren D."/>
            <person name="Johansson T."/>
            <person name="Persson P."/>
            <person name="Tunlid A."/>
        </authorList>
    </citation>
    <scope>NUCLEOTIDE SEQUENCE [LARGE SCALE GENOMIC DNA]</scope>
    <source>
        <strain evidence="2 3">CBS 102.39</strain>
    </source>
</reference>
<dbReference type="InterPro" id="IPR000772">
    <property type="entry name" value="Ricin_B_lectin"/>
</dbReference>